<feature type="active site" evidence="3">
    <location>
        <position position="120"/>
    </location>
</feature>
<dbReference type="InterPro" id="IPR013094">
    <property type="entry name" value="AB_hydrolase_3"/>
</dbReference>
<comment type="caution">
    <text evidence="5">The sequence shown here is derived from an EMBL/GenBank/DDBJ whole genome shotgun (WGS) entry which is preliminary data.</text>
</comment>
<dbReference type="PANTHER" id="PTHR48081:SF8">
    <property type="entry name" value="ALPHA_BETA HYDROLASE FOLD-3 DOMAIN-CONTAINING PROTEIN-RELATED"/>
    <property type="match status" value="1"/>
</dbReference>
<accession>A0A3A4KGL0</accession>
<dbReference type="InterPro" id="IPR029058">
    <property type="entry name" value="AB_hydrolase_fold"/>
</dbReference>
<keyword evidence="6" id="KW-1185">Reference proteome</keyword>
<dbReference type="InterPro" id="IPR033140">
    <property type="entry name" value="Lipase_GDXG_put_SER_AS"/>
</dbReference>
<proteinExistence type="inferred from homology"/>
<keyword evidence="2 5" id="KW-0378">Hydrolase</keyword>
<evidence type="ECO:0000313" key="6">
    <source>
        <dbReference type="Proteomes" id="UP000266677"/>
    </source>
</evidence>
<dbReference type="SUPFAM" id="SSF53474">
    <property type="entry name" value="alpha/beta-Hydrolases"/>
    <property type="match status" value="1"/>
</dbReference>
<gene>
    <name evidence="5" type="ORF">D5S18_17300</name>
</gene>
<evidence type="ECO:0000313" key="5">
    <source>
        <dbReference type="EMBL" id="RJO75128.1"/>
    </source>
</evidence>
<dbReference type="Proteomes" id="UP000266677">
    <property type="component" value="Unassembled WGS sequence"/>
</dbReference>
<organism evidence="5 6">
    <name type="scientific">Nocardia panacis</name>
    <dbReference type="NCBI Taxonomy" id="2340916"/>
    <lineage>
        <taxon>Bacteria</taxon>
        <taxon>Bacillati</taxon>
        <taxon>Actinomycetota</taxon>
        <taxon>Actinomycetes</taxon>
        <taxon>Mycobacteriales</taxon>
        <taxon>Nocardiaceae</taxon>
        <taxon>Nocardia</taxon>
    </lineage>
</organism>
<feature type="domain" description="Alpha/beta hydrolase fold-3" evidence="4">
    <location>
        <begin position="42"/>
        <end position="244"/>
    </location>
</feature>
<comment type="similarity">
    <text evidence="1">Belongs to the 'GDXG' lipolytic enzyme family.</text>
</comment>
<dbReference type="Pfam" id="PF07859">
    <property type="entry name" value="Abhydrolase_3"/>
    <property type="match status" value="1"/>
</dbReference>
<dbReference type="Gene3D" id="3.40.50.1820">
    <property type="entry name" value="alpha/beta hydrolase"/>
    <property type="match status" value="1"/>
</dbReference>
<evidence type="ECO:0000256" key="2">
    <source>
        <dbReference type="ARBA" id="ARBA00022801"/>
    </source>
</evidence>
<dbReference type="AlphaFoldDB" id="A0A3A4KGL0"/>
<dbReference type="GO" id="GO:0016787">
    <property type="term" value="F:hydrolase activity"/>
    <property type="evidence" value="ECO:0007669"/>
    <property type="project" value="UniProtKB-KW"/>
</dbReference>
<evidence type="ECO:0000256" key="3">
    <source>
        <dbReference type="PROSITE-ProRule" id="PRU10038"/>
    </source>
</evidence>
<dbReference type="EMBL" id="QZFU01000019">
    <property type="protein sequence ID" value="RJO75128.1"/>
    <property type="molecule type" value="Genomic_DNA"/>
</dbReference>
<protein>
    <submittedName>
        <fullName evidence="5">Alpha/beta hydrolase</fullName>
    </submittedName>
</protein>
<name>A0A3A4KGL0_9NOCA</name>
<evidence type="ECO:0000256" key="1">
    <source>
        <dbReference type="ARBA" id="ARBA00010515"/>
    </source>
</evidence>
<reference evidence="5 6" key="1">
    <citation type="submission" date="2018-09" db="EMBL/GenBank/DDBJ databases">
        <title>YIM PH21274 draft genome.</title>
        <authorList>
            <person name="Miao C."/>
        </authorList>
    </citation>
    <scope>NUCLEOTIDE SEQUENCE [LARGE SCALE GENOMIC DNA]</scope>
    <source>
        <strain evidence="5 6">YIM PH 21724</strain>
    </source>
</reference>
<evidence type="ECO:0000259" key="4">
    <source>
        <dbReference type="Pfam" id="PF07859"/>
    </source>
</evidence>
<dbReference type="InterPro" id="IPR050300">
    <property type="entry name" value="GDXG_lipolytic_enzyme"/>
</dbReference>
<dbReference type="PROSITE" id="PS01174">
    <property type="entry name" value="LIPASE_GDXG_SER"/>
    <property type="match status" value="1"/>
</dbReference>
<sequence>MAWHGPEREMDKVDDVAIPAPWGSIPARVYVPSARRTPQPMLVFFHGGGWFQGNVDVWDNPVRALAAATGAVIVSVDYRLAPEHPYPAAIQDAYLAVIWAADAAETYNSTPDLIGVAGDSAGATIAAGVSVLARDIGAPRIGFQLLLYPPISPEQDTESYRRYADGPLLTRAAMRVCWERYLPNRDAVTPYANPALADAAGLPPALILTNELDPVRDDGEAYARKLDQAGVSTRHVRMAGLSHLSFHMFGRVPASRQILEEAAKAVDSWR</sequence>
<dbReference type="PANTHER" id="PTHR48081">
    <property type="entry name" value="AB HYDROLASE SUPERFAMILY PROTEIN C4A8.06C"/>
    <property type="match status" value="1"/>
</dbReference>